<gene>
    <name evidence="1" type="ORF">Fcan01_11646</name>
</gene>
<evidence type="ECO:0000313" key="1">
    <source>
        <dbReference type="EMBL" id="OXA54893.1"/>
    </source>
</evidence>
<proteinExistence type="predicted"/>
<organism evidence="1 2">
    <name type="scientific">Folsomia candida</name>
    <name type="common">Springtail</name>
    <dbReference type="NCBI Taxonomy" id="158441"/>
    <lineage>
        <taxon>Eukaryota</taxon>
        <taxon>Metazoa</taxon>
        <taxon>Ecdysozoa</taxon>
        <taxon>Arthropoda</taxon>
        <taxon>Hexapoda</taxon>
        <taxon>Collembola</taxon>
        <taxon>Entomobryomorpha</taxon>
        <taxon>Isotomoidea</taxon>
        <taxon>Isotomidae</taxon>
        <taxon>Proisotominae</taxon>
        <taxon>Folsomia</taxon>
    </lineage>
</organism>
<accession>A0A226EBH0</accession>
<keyword evidence="2" id="KW-1185">Reference proteome</keyword>
<dbReference type="EMBL" id="LNIX01000005">
    <property type="protein sequence ID" value="OXA54893.1"/>
    <property type="molecule type" value="Genomic_DNA"/>
</dbReference>
<protein>
    <submittedName>
        <fullName evidence="1">Uncharacterized protein</fullName>
    </submittedName>
</protein>
<reference evidence="1 2" key="1">
    <citation type="submission" date="2015-12" db="EMBL/GenBank/DDBJ databases">
        <title>The genome of Folsomia candida.</title>
        <authorList>
            <person name="Faddeeva A."/>
            <person name="Derks M.F."/>
            <person name="Anvar Y."/>
            <person name="Smit S."/>
            <person name="Van Straalen N."/>
            <person name="Roelofs D."/>
        </authorList>
    </citation>
    <scope>NUCLEOTIDE SEQUENCE [LARGE SCALE GENOMIC DNA]</scope>
    <source>
        <strain evidence="1 2">VU population</strain>
        <tissue evidence="1">Whole body</tissue>
    </source>
</reference>
<dbReference type="AlphaFoldDB" id="A0A226EBH0"/>
<dbReference type="Proteomes" id="UP000198287">
    <property type="component" value="Unassembled WGS sequence"/>
</dbReference>
<name>A0A226EBH0_FOLCA</name>
<evidence type="ECO:0000313" key="2">
    <source>
        <dbReference type="Proteomes" id="UP000198287"/>
    </source>
</evidence>
<sequence>MPESNSLKFTKYLYPFEHCTTILYIPNKFIWAFSTTPNFGPIILLDYDIKGDNMNEDSLGNKFSIQRRRNPKHHCWATFTMLPEKNSLLQERFFKLMGLPRVIGENWRSQYFILFTAIPSIKQYLCHLYHNIRLREVIVVDVATLLKYTPLLEMHYQNVYHLETPPLGIRRSEEWYKIDCLPSECCYLLNIVGKNVSKLSKYFWSPTRFSDPNYNKTLQVDID</sequence>
<comment type="caution">
    <text evidence="1">The sequence shown here is derived from an EMBL/GenBank/DDBJ whole genome shotgun (WGS) entry which is preliminary data.</text>
</comment>